<reference evidence="2" key="1">
    <citation type="submission" date="2015-03" db="EMBL/GenBank/DDBJ databases">
        <authorList>
            <consortium name="Pathogen Informatics"/>
        </authorList>
    </citation>
    <scope>NUCLEOTIDE SEQUENCE [LARGE SCALE GENOMIC DNA]</scope>
    <source>
        <strain evidence="2">K00500041</strain>
    </source>
</reference>
<dbReference type="EMBL" id="CSAE01000697">
    <property type="protein sequence ID" value="COW78264.1"/>
    <property type="molecule type" value="Genomic_DNA"/>
</dbReference>
<accession>A0A0U0SGB3</accession>
<gene>
    <name evidence="1" type="ORF">ERS007703_04216</name>
</gene>
<sequence length="145" mass="14050">MSGGTPPFDLPTVVIDRIPVELHASTTIGPVSLPIFGFGGAPGFGNDTTAPSSGFFNTGGGGGSGFSNSGSGMSGVLNAISDPLLGSASGFANFGTQLSGILNRGAGISGVYNTGTLGLVTSAFVSGFMNVGQQLSGLLFAGTGP</sequence>
<name>A0A0U0SGB3_MYCTX</name>
<dbReference type="AlphaFoldDB" id="A0A0U0SGB3"/>
<protein>
    <submittedName>
        <fullName evidence="1">PPE family protein</fullName>
    </submittedName>
</protein>
<evidence type="ECO:0000313" key="2">
    <source>
        <dbReference type="Proteomes" id="UP000038802"/>
    </source>
</evidence>
<evidence type="ECO:0000313" key="1">
    <source>
        <dbReference type="EMBL" id="COW78264.1"/>
    </source>
</evidence>
<dbReference type="Proteomes" id="UP000038802">
    <property type="component" value="Unassembled WGS sequence"/>
</dbReference>
<organism evidence="1 2">
    <name type="scientific">Mycobacterium tuberculosis</name>
    <dbReference type="NCBI Taxonomy" id="1773"/>
    <lineage>
        <taxon>Bacteria</taxon>
        <taxon>Bacillati</taxon>
        <taxon>Actinomycetota</taxon>
        <taxon>Actinomycetes</taxon>
        <taxon>Mycobacteriales</taxon>
        <taxon>Mycobacteriaceae</taxon>
        <taxon>Mycobacterium</taxon>
        <taxon>Mycobacterium tuberculosis complex</taxon>
    </lineage>
</organism>
<dbReference type="STRING" id="115862.BBG46_17445"/>
<proteinExistence type="predicted"/>